<evidence type="ECO:0000256" key="7">
    <source>
        <dbReference type="ARBA" id="ARBA00023102"/>
    </source>
</evidence>
<gene>
    <name evidence="9" type="primary">hisA</name>
    <name evidence="11" type="ordered locus">STHERM_c01300</name>
</gene>
<dbReference type="InterPro" id="IPR044524">
    <property type="entry name" value="Isoase_HisA-like"/>
</dbReference>
<dbReference type="Gene3D" id="3.20.20.70">
    <property type="entry name" value="Aldolase class I"/>
    <property type="match status" value="1"/>
</dbReference>
<dbReference type="PANTHER" id="PTHR43090">
    <property type="entry name" value="1-(5-PHOSPHORIBOSYL)-5-[(5-PHOSPHORIBOSYLAMINO)METHYLIDENEAMINO] IMIDAZOLE-4-CARBOXAMIDE ISOMERASE"/>
    <property type="match status" value="1"/>
</dbReference>
<dbReference type="HAMAP" id="MF_01014">
    <property type="entry name" value="HisA"/>
    <property type="match status" value="1"/>
</dbReference>
<organism evidence="11 12">
    <name type="scientific">Winmispira thermophila (strain ATCC 49972 / DSM 6192 / RI 19.B1)</name>
    <name type="common">Spirochaeta thermophila</name>
    <dbReference type="NCBI Taxonomy" id="665571"/>
    <lineage>
        <taxon>Bacteria</taxon>
        <taxon>Pseudomonadati</taxon>
        <taxon>Spirochaetota</taxon>
        <taxon>Spirochaetia</taxon>
        <taxon>Winmispirales</taxon>
        <taxon>Winmispiraceae</taxon>
        <taxon>Winmispira</taxon>
    </lineage>
</organism>
<dbReference type="Pfam" id="PF00977">
    <property type="entry name" value="His_biosynth"/>
    <property type="match status" value="1"/>
</dbReference>
<evidence type="ECO:0000256" key="10">
    <source>
        <dbReference type="RuleBase" id="RU003657"/>
    </source>
</evidence>
<dbReference type="GO" id="GO:0003949">
    <property type="term" value="F:1-(5-phosphoribosyl)-5-[(5-phosphoribosylamino)methylideneamino]imidazole-4-carboxamide isomerase activity"/>
    <property type="evidence" value="ECO:0007669"/>
    <property type="project" value="UniProtKB-UniRule"/>
</dbReference>
<comment type="catalytic activity">
    <reaction evidence="1 9">
        <text>1-(5-phospho-beta-D-ribosyl)-5-[(5-phospho-beta-D-ribosylamino)methylideneamino]imidazole-4-carboxamide = 5-[(5-phospho-1-deoxy-D-ribulos-1-ylimino)methylamino]-1-(5-phospho-beta-D-ribosyl)imidazole-4-carboxamide</text>
        <dbReference type="Rhea" id="RHEA:15469"/>
        <dbReference type="ChEBI" id="CHEBI:58435"/>
        <dbReference type="ChEBI" id="CHEBI:58525"/>
        <dbReference type="EC" id="5.3.1.16"/>
    </reaction>
</comment>
<dbReference type="GO" id="GO:0000162">
    <property type="term" value="P:L-tryptophan biosynthetic process"/>
    <property type="evidence" value="ECO:0007669"/>
    <property type="project" value="TreeGrafter"/>
</dbReference>
<evidence type="ECO:0000256" key="6">
    <source>
        <dbReference type="ARBA" id="ARBA00022605"/>
    </source>
</evidence>
<evidence type="ECO:0000256" key="2">
    <source>
        <dbReference type="ARBA" id="ARBA00004496"/>
    </source>
</evidence>
<evidence type="ECO:0000256" key="4">
    <source>
        <dbReference type="ARBA" id="ARBA00009667"/>
    </source>
</evidence>
<evidence type="ECO:0000256" key="9">
    <source>
        <dbReference type="HAMAP-Rule" id="MF_01014"/>
    </source>
</evidence>
<feature type="active site" description="Proton donor" evidence="9">
    <location>
        <position position="136"/>
    </location>
</feature>
<evidence type="ECO:0000313" key="11">
    <source>
        <dbReference type="EMBL" id="ADN01106.1"/>
    </source>
</evidence>
<dbReference type="SUPFAM" id="SSF51366">
    <property type="entry name" value="Ribulose-phoshate binding barrel"/>
    <property type="match status" value="1"/>
</dbReference>
<dbReference type="eggNOG" id="COG0106">
    <property type="taxonomic scope" value="Bacteria"/>
</dbReference>
<dbReference type="KEGG" id="sta:STHERM_c01300"/>
<keyword evidence="6 9" id="KW-0028">Amino-acid biosynthesis</keyword>
<dbReference type="AlphaFoldDB" id="E0RNA6"/>
<feature type="active site" description="Proton acceptor" evidence="9">
    <location>
        <position position="14"/>
    </location>
</feature>
<dbReference type="EMBL" id="CP001698">
    <property type="protein sequence ID" value="ADN01106.1"/>
    <property type="molecule type" value="Genomic_DNA"/>
</dbReference>
<dbReference type="InterPro" id="IPR023016">
    <property type="entry name" value="HisA/PriA"/>
</dbReference>
<keyword evidence="8 9" id="KW-0413">Isomerase</keyword>
<proteinExistence type="inferred from homology"/>
<dbReference type="PANTHER" id="PTHR43090:SF2">
    <property type="entry name" value="1-(5-PHOSPHORIBOSYL)-5-[(5-PHOSPHORIBOSYLAMINO)METHYLIDENEAMINO] IMIDAZOLE-4-CARBOXAMIDE ISOMERASE"/>
    <property type="match status" value="1"/>
</dbReference>
<evidence type="ECO:0000256" key="8">
    <source>
        <dbReference type="ARBA" id="ARBA00023235"/>
    </source>
</evidence>
<dbReference type="GO" id="GO:0000105">
    <property type="term" value="P:L-histidine biosynthetic process"/>
    <property type="evidence" value="ECO:0007669"/>
    <property type="project" value="UniProtKB-UniRule"/>
</dbReference>
<reference key="1">
    <citation type="submission" date="2009-08" db="EMBL/GenBank/DDBJ databases">
        <title>The genome sequence of Spirochaeta thermophila DSM6192.</title>
        <authorList>
            <person name="Angelov A."/>
            <person name="Mientus M."/>
            <person name="Wittenberg S."/>
            <person name="Lehmann R."/>
            <person name="Liesegang H."/>
            <person name="Daniel R."/>
            <person name="Liebl W."/>
        </authorList>
    </citation>
    <scope>NUCLEOTIDE SEQUENCE</scope>
    <source>
        <strain>DSM 6192</strain>
    </source>
</reference>
<keyword evidence="5 9" id="KW-0963">Cytoplasm</keyword>
<evidence type="ECO:0000256" key="3">
    <source>
        <dbReference type="ARBA" id="ARBA00005133"/>
    </source>
</evidence>
<dbReference type="FunFam" id="3.20.20.70:FF:000009">
    <property type="entry name" value="1-(5-phosphoribosyl)-5-[(5-phosphoribosylamino)methylideneamino] imidazole-4-carboxamide isomerase"/>
    <property type="match status" value="1"/>
</dbReference>
<sequence>MREGSRMWCVPAIDVLEGRGVRLLQGDYGRVTVYDEDPVARVRAFVEAGARRVHVVDLDAARGRGDNRGVIARMVRAAGEGVVVEVGGGVRTERDVEELLSVGAGALVVGTVLVRDPGRVERWVREYGRVFWAGIDARDGVVRVQGWEEEGGVEDVALAGRARDLGLCGVIYTNIARDGMLSGPDVEGAQRVGEAAGLPVVVSGGVGGVEDVRRVAAEGGRWVRGVILGKAVYEGRVDLPALFREFPQGDLVRLEGRMM</sequence>
<keyword evidence="7 9" id="KW-0368">Histidine biosynthesis</keyword>
<dbReference type="InterPro" id="IPR006062">
    <property type="entry name" value="His_biosynth"/>
</dbReference>
<dbReference type="Proteomes" id="UP000001296">
    <property type="component" value="Chromosome"/>
</dbReference>
<comment type="similarity">
    <text evidence="4 9 10">Belongs to the HisA/HisF family.</text>
</comment>
<comment type="subcellular location">
    <subcellularLocation>
        <location evidence="2 9">Cytoplasm</location>
    </subcellularLocation>
</comment>
<dbReference type="HOGENOM" id="CLU_048577_1_1_12"/>
<reference evidence="11 12" key="2">
    <citation type="journal article" date="2010" name="J. Bacteriol.">
        <title>Genome sequence of the polysaccharide-degrading, thermophilic anaerobe Spirochaeta thermophila DSM 6192.</title>
        <authorList>
            <person name="Angelov A."/>
            <person name="Liebl S."/>
            <person name="Ballschmiter M."/>
            <person name="Bomeke M."/>
            <person name="Lehmann R."/>
            <person name="Liesegang H."/>
            <person name="Daniel R."/>
            <person name="Liebl W."/>
        </authorList>
    </citation>
    <scope>NUCLEOTIDE SEQUENCE [LARGE SCALE GENOMIC DNA]</scope>
    <source>
        <strain evidence="12">ATCC 49972 / DSM 6192 / RI 19.B1</strain>
    </source>
</reference>
<evidence type="ECO:0000256" key="5">
    <source>
        <dbReference type="ARBA" id="ARBA00022490"/>
    </source>
</evidence>
<dbReference type="PaxDb" id="665571-STHERM_c01300"/>
<dbReference type="GO" id="GO:0005737">
    <property type="term" value="C:cytoplasm"/>
    <property type="evidence" value="ECO:0007669"/>
    <property type="project" value="UniProtKB-SubCell"/>
</dbReference>
<accession>E0RNA6</accession>
<dbReference type="EC" id="5.3.1.16" evidence="9"/>
<evidence type="ECO:0000313" key="12">
    <source>
        <dbReference type="Proteomes" id="UP000001296"/>
    </source>
</evidence>
<dbReference type="UniPathway" id="UPA00031">
    <property type="reaction ID" value="UER00009"/>
</dbReference>
<name>E0RNA6_WINT6</name>
<protein>
    <recommendedName>
        <fullName evidence="9">1-(5-phosphoribosyl)-5-[(5-phosphoribosylamino)methylideneamino] imidazole-4-carboxamide isomerase</fullName>
        <ecNumber evidence="9">5.3.1.16</ecNumber>
    </recommendedName>
    <alternativeName>
        <fullName evidence="9">Phosphoribosylformimino-5-aminoimidazole carboxamide ribotide isomerase</fullName>
    </alternativeName>
</protein>
<dbReference type="InterPro" id="IPR011060">
    <property type="entry name" value="RibuloseP-bd_barrel"/>
</dbReference>
<comment type="pathway">
    <text evidence="3 9">Amino-acid biosynthesis; L-histidine biosynthesis; L-histidine from 5-phospho-alpha-D-ribose 1-diphosphate: step 4/9.</text>
</comment>
<dbReference type="InterPro" id="IPR013785">
    <property type="entry name" value="Aldolase_TIM"/>
</dbReference>
<evidence type="ECO:0000256" key="1">
    <source>
        <dbReference type="ARBA" id="ARBA00000901"/>
    </source>
</evidence>